<organism evidence="2 3">
    <name type="scientific">Aquisphaera giovannonii</name>
    <dbReference type="NCBI Taxonomy" id="406548"/>
    <lineage>
        <taxon>Bacteria</taxon>
        <taxon>Pseudomonadati</taxon>
        <taxon>Planctomycetota</taxon>
        <taxon>Planctomycetia</taxon>
        <taxon>Isosphaerales</taxon>
        <taxon>Isosphaeraceae</taxon>
        <taxon>Aquisphaera</taxon>
    </lineage>
</organism>
<evidence type="ECO:0000256" key="1">
    <source>
        <dbReference type="SAM" id="MobiDB-lite"/>
    </source>
</evidence>
<gene>
    <name evidence="2" type="ORF">OJF2_24200</name>
</gene>
<reference evidence="2 3" key="1">
    <citation type="submission" date="2019-08" db="EMBL/GenBank/DDBJ databases">
        <title>Deep-cultivation of Planctomycetes and their phenomic and genomic characterization uncovers novel biology.</title>
        <authorList>
            <person name="Wiegand S."/>
            <person name="Jogler M."/>
            <person name="Boedeker C."/>
            <person name="Pinto D."/>
            <person name="Vollmers J."/>
            <person name="Rivas-Marin E."/>
            <person name="Kohn T."/>
            <person name="Peeters S.H."/>
            <person name="Heuer A."/>
            <person name="Rast P."/>
            <person name="Oberbeckmann S."/>
            <person name="Bunk B."/>
            <person name="Jeske O."/>
            <person name="Meyerdierks A."/>
            <person name="Storesund J.E."/>
            <person name="Kallscheuer N."/>
            <person name="Luecker S."/>
            <person name="Lage O.M."/>
            <person name="Pohl T."/>
            <person name="Merkel B.J."/>
            <person name="Hornburger P."/>
            <person name="Mueller R.-W."/>
            <person name="Bruemmer F."/>
            <person name="Labrenz M."/>
            <person name="Spormann A.M."/>
            <person name="Op den Camp H."/>
            <person name="Overmann J."/>
            <person name="Amann R."/>
            <person name="Jetten M.S.M."/>
            <person name="Mascher T."/>
            <person name="Medema M.H."/>
            <person name="Devos D.P."/>
            <person name="Kaster A.-K."/>
            <person name="Ovreas L."/>
            <person name="Rohde M."/>
            <person name="Galperin M.Y."/>
            <person name="Jogler C."/>
        </authorList>
    </citation>
    <scope>NUCLEOTIDE SEQUENCE [LARGE SCALE GENOMIC DNA]</scope>
    <source>
        <strain evidence="2 3">OJF2</strain>
    </source>
</reference>
<keyword evidence="3" id="KW-1185">Reference proteome</keyword>
<dbReference type="KEGG" id="agv:OJF2_24200"/>
<sequence precursor="true">MPQDAPEPELSEIAAELGKLAPAGSRVNRDRLMYEAGFAAGRTSARGRRGWAWPSVAAALAFAVVAESAALAVRREPRVVVVERRIPTPDLGPGSPPRDGSLAQVRTGGPTAVPDASDDPGEPRRPRRRALDWTLDTMPGPTPLLSRAEAASGRGLDRSPGSSLRRVDTPRLLQTGGPS</sequence>
<evidence type="ECO:0000313" key="2">
    <source>
        <dbReference type="EMBL" id="QEH33888.1"/>
    </source>
</evidence>
<feature type="region of interest" description="Disordered" evidence="1">
    <location>
        <begin position="82"/>
        <end position="179"/>
    </location>
</feature>
<dbReference type="AlphaFoldDB" id="A0A5B9W011"/>
<accession>A0A5B9W011</accession>
<dbReference type="RefSeq" id="WP_148593885.1">
    <property type="nucleotide sequence ID" value="NZ_CP042997.1"/>
</dbReference>
<protein>
    <submittedName>
        <fullName evidence="2">Uncharacterized protein</fullName>
    </submittedName>
</protein>
<name>A0A5B9W011_9BACT</name>
<evidence type="ECO:0000313" key="3">
    <source>
        <dbReference type="Proteomes" id="UP000324233"/>
    </source>
</evidence>
<dbReference type="EMBL" id="CP042997">
    <property type="protein sequence ID" value="QEH33888.1"/>
    <property type="molecule type" value="Genomic_DNA"/>
</dbReference>
<dbReference type="Proteomes" id="UP000324233">
    <property type="component" value="Chromosome"/>
</dbReference>
<proteinExistence type="predicted"/>